<gene>
    <name evidence="9" type="ORF">ACFFP0_17970</name>
</gene>
<feature type="transmembrane region" description="Helical" evidence="7">
    <location>
        <begin position="145"/>
        <end position="166"/>
    </location>
</feature>
<accession>A0ABV6AJL8</accession>
<keyword evidence="10" id="KW-1185">Reference proteome</keyword>
<name>A0ABV6AJL8_9HYPH</name>
<feature type="transmembrane region" description="Helical" evidence="7">
    <location>
        <begin position="309"/>
        <end position="330"/>
    </location>
</feature>
<proteinExistence type="predicted"/>
<dbReference type="InterPro" id="IPR004638">
    <property type="entry name" value="EmrB-like"/>
</dbReference>
<dbReference type="Proteomes" id="UP001589692">
    <property type="component" value="Unassembled WGS sequence"/>
</dbReference>
<keyword evidence="2" id="KW-0813">Transport</keyword>
<dbReference type="CDD" id="cd17503">
    <property type="entry name" value="MFS_LmrB_MDR_like"/>
    <property type="match status" value="1"/>
</dbReference>
<protein>
    <submittedName>
        <fullName evidence="9">DHA2 family efflux MFS transporter permease subunit</fullName>
    </submittedName>
</protein>
<feature type="transmembrane region" description="Helical" evidence="7">
    <location>
        <begin position="413"/>
        <end position="430"/>
    </location>
</feature>
<feature type="transmembrane region" description="Helical" evidence="7">
    <location>
        <begin position="90"/>
        <end position="109"/>
    </location>
</feature>
<dbReference type="PANTHER" id="PTHR42718">
    <property type="entry name" value="MAJOR FACILITATOR SUPERFAMILY MULTIDRUG TRANSPORTER MFSC"/>
    <property type="match status" value="1"/>
</dbReference>
<dbReference type="PRINTS" id="PR01036">
    <property type="entry name" value="TCRTETB"/>
</dbReference>
<dbReference type="Gene3D" id="1.20.1250.20">
    <property type="entry name" value="MFS general substrate transporter like domains"/>
    <property type="match status" value="1"/>
</dbReference>
<evidence type="ECO:0000313" key="9">
    <source>
        <dbReference type="EMBL" id="MFB9950742.1"/>
    </source>
</evidence>
<evidence type="ECO:0000256" key="7">
    <source>
        <dbReference type="SAM" id="Phobius"/>
    </source>
</evidence>
<feature type="domain" description="Major facilitator superfamily (MFS) profile" evidence="8">
    <location>
        <begin position="24"/>
        <end position="467"/>
    </location>
</feature>
<dbReference type="NCBIfam" id="TIGR00711">
    <property type="entry name" value="efflux_EmrB"/>
    <property type="match status" value="1"/>
</dbReference>
<feature type="transmembrane region" description="Helical" evidence="7">
    <location>
        <begin position="368"/>
        <end position="392"/>
    </location>
</feature>
<feature type="transmembrane region" description="Helical" evidence="7">
    <location>
        <begin position="115"/>
        <end position="136"/>
    </location>
</feature>
<keyword evidence="3" id="KW-1003">Cell membrane</keyword>
<keyword evidence="5 7" id="KW-1133">Transmembrane helix</keyword>
<dbReference type="Gene3D" id="1.20.1720.10">
    <property type="entry name" value="Multidrug resistance protein D"/>
    <property type="match status" value="1"/>
</dbReference>
<feature type="transmembrane region" description="Helical" evidence="7">
    <location>
        <begin position="178"/>
        <end position="198"/>
    </location>
</feature>
<organism evidence="9 10">
    <name type="scientific">Rhizobium puerariae</name>
    <dbReference type="NCBI Taxonomy" id="1585791"/>
    <lineage>
        <taxon>Bacteria</taxon>
        <taxon>Pseudomonadati</taxon>
        <taxon>Pseudomonadota</taxon>
        <taxon>Alphaproteobacteria</taxon>
        <taxon>Hyphomicrobiales</taxon>
        <taxon>Rhizobiaceae</taxon>
        <taxon>Rhizobium/Agrobacterium group</taxon>
        <taxon>Rhizobium</taxon>
    </lineage>
</organism>
<dbReference type="InterPro" id="IPR011701">
    <property type="entry name" value="MFS"/>
</dbReference>
<feature type="transmembrane region" description="Helical" evidence="7">
    <location>
        <begin position="58"/>
        <end position="78"/>
    </location>
</feature>
<feature type="transmembrane region" description="Helical" evidence="7">
    <location>
        <begin position="342"/>
        <end position="362"/>
    </location>
</feature>
<evidence type="ECO:0000256" key="4">
    <source>
        <dbReference type="ARBA" id="ARBA00022692"/>
    </source>
</evidence>
<evidence type="ECO:0000259" key="8">
    <source>
        <dbReference type="PROSITE" id="PS50850"/>
    </source>
</evidence>
<evidence type="ECO:0000256" key="1">
    <source>
        <dbReference type="ARBA" id="ARBA00004651"/>
    </source>
</evidence>
<reference evidence="9 10" key="1">
    <citation type="submission" date="2024-09" db="EMBL/GenBank/DDBJ databases">
        <authorList>
            <person name="Sun Q."/>
            <person name="Mori K."/>
        </authorList>
    </citation>
    <scope>NUCLEOTIDE SEQUENCE [LARGE SCALE GENOMIC DNA]</scope>
    <source>
        <strain evidence="9 10">TBRC 4938</strain>
    </source>
</reference>
<dbReference type="RefSeq" id="WP_377263399.1">
    <property type="nucleotide sequence ID" value="NZ_JBHMAA010000019.1"/>
</dbReference>
<comment type="subcellular location">
    <subcellularLocation>
        <location evidence="1">Cell membrane</location>
        <topology evidence="1">Multi-pass membrane protein</topology>
    </subcellularLocation>
</comment>
<feature type="transmembrane region" description="Helical" evidence="7">
    <location>
        <begin position="442"/>
        <end position="460"/>
    </location>
</feature>
<evidence type="ECO:0000256" key="6">
    <source>
        <dbReference type="ARBA" id="ARBA00023136"/>
    </source>
</evidence>
<dbReference type="EMBL" id="JBHMAA010000019">
    <property type="protein sequence ID" value="MFB9950742.1"/>
    <property type="molecule type" value="Genomic_DNA"/>
</dbReference>
<dbReference type="SUPFAM" id="SSF103473">
    <property type="entry name" value="MFS general substrate transporter"/>
    <property type="match status" value="1"/>
</dbReference>
<dbReference type="InterPro" id="IPR020846">
    <property type="entry name" value="MFS_dom"/>
</dbReference>
<feature type="transmembrane region" description="Helical" evidence="7">
    <location>
        <begin position="237"/>
        <end position="255"/>
    </location>
</feature>
<dbReference type="Pfam" id="PF07690">
    <property type="entry name" value="MFS_1"/>
    <property type="match status" value="1"/>
</dbReference>
<evidence type="ECO:0000256" key="5">
    <source>
        <dbReference type="ARBA" id="ARBA00022989"/>
    </source>
</evidence>
<dbReference type="PANTHER" id="PTHR42718:SF46">
    <property type="entry name" value="BLR6921 PROTEIN"/>
    <property type="match status" value="1"/>
</dbReference>
<sequence>MKGSAKKSETEDAPALTGTAHRIVPLIVATSLIMQQIDSTAVATALPSMAASMNLSSLSLHSVITAYLLSLGVFLPLSGWVADRMGARRVFCAAVIIFTLASVACALSFDLVTLIVARLIQGIGAAMMLPTARLILVRLVPRSELVAAMALMSMPAVIGPVVGPLVGGFITDVGSWRGIFWINLPVGIISVVMTLLLVKPIPPENDVSFDFRGFALSGIGIGALIFGLDSISRDIDLPALALVFAVGAACLGLYVRHALRWPAPILNLGLFRYRSFQATVFGGTLFRIGFGAMPFLLPLLMQEIFGYSPFQSGAITFVSAIGAFGMRALTRRILHRFGFRSVLLWNALLSSLSIALCAIFTHQTALTLMITIIFMGGVCRALQFTSLNSLAFAEVTNAEMSHSTTLSQVAQRVSQGLGVSIAAALLNFFAATRGEMTESTFAATFVAIAAITSLSCISFFKLPQTAGDVLTGRRQRREAA</sequence>
<feature type="transmembrane region" description="Helical" evidence="7">
    <location>
        <begin position="276"/>
        <end position="297"/>
    </location>
</feature>
<keyword evidence="6 7" id="KW-0472">Membrane</keyword>
<evidence type="ECO:0000256" key="2">
    <source>
        <dbReference type="ARBA" id="ARBA00022448"/>
    </source>
</evidence>
<feature type="transmembrane region" description="Helical" evidence="7">
    <location>
        <begin position="210"/>
        <end position="231"/>
    </location>
</feature>
<comment type="caution">
    <text evidence="9">The sequence shown here is derived from an EMBL/GenBank/DDBJ whole genome shotgun (WGS) entry which is preliminary data.</text>
</comment>
<dbReference type="PROSITE" id="PS50850">
    <property type="entry name" value="MFS"/>
    <property type="match status" value="1"/>
</dbReference>
<dbReference type="InterPro" id="IPR036259">
    <property type="entry name" value="MFS_trans_sf"/>
</dbReference>
<evidence type="ECO:0000256" key="3">
    <source>
        <dbReference type="ARBA" id="ARBA00022475"/>
    </source>
</evidence>
<keyword evidence="4 7" id="KW-0812">Transmembrane</keyword>
<evidence type="ECO:0000313" key="10">
    <source>
        <dbReference type="Proteomes" id="UP001589692"/>
    </source>
</evidence>